<dbReference type="Proteomes" id="UP000199495">
    <property type="component" value="Unassembled WGS sequence"/>
</dbReference>
<name>A0A1G7TGW8_9HYPH</name>
<proteinExistence type="inferred from homology"/>
<sequence length="150" mass="16501">MTSHGDTLSGGCQCGAVRYQSEGPFDDPELCHCRMCQKAHGAPAVTWASVPVAALHWTRGQIAEFQSSKHASRGFCNQCGTPLTFRRHNSGSIDIALATLDHPERFAPTHQSGVEARMAWFPTVHTLRDERIEGVPVSNQHPDHDTDSWP</sequence>
<evidence type="ECO:0000313" key="6">
    <source>
        <dbReference type="EMBL" id="SDG33780.1"/>
    </source>
</evidence>
<dbReference type="InterPro" id="IPR011057">
    <property type="entry name" value="Mss4-like_sf"/>
</dbReference>
<dbReference type="PANTHER" id="PTHR33337:SF40">
    <property type="entry name" value="CENP-V_GFA DOMAIN-CONTAINING PROTEIN-RELATED"/>
    <property type="match status" value="1"/>
</dbReference>
<evidence type="ECO:0000256" key="2">
    <source>
        <dbReference type="ARBA" id="ARBA00022723"/>
    </source>
</evidence>
<keyword evidence="4" id="KW-0456">Lyase</keyword>
<evidence type="ECO:0000256" key="3">
    <source>
        <dbReference type="ARBA" id="ARBA00022833"/>
    </source>
</evidence>
<dbReference type="AlphaFoldDB" id="A0A1G7TGW8"/>
<gene>
    <name evidence="6" type="ORF">SAMN04487974_10280</name>
</gene>
<dbReference type="SUPFAM" id="SSF51316">
    <property type="entry name" value="Mss4-like"/>
    <property type="match status" value="1"/>
</dbReference>
<dbReference type="PANTHER" id="PTHR33337">
    <property type="entry name" value="GFA DOMAIN-CONTAINING PROTEIN"/>
    <property type="match status" value="1"/>
</dbReference>
<dbReference type="GO" id="GO:0016846">
    <property type="term" value="F:carbon-sulfur lyase activity"/>
    <property type="evidence" value="ECO:0007669"/>
    <property type="project" value="InterPro"/>
</dbReference>
<dbReference type="InterPro" id="IPR006913">
    <property type="entry name" value="CENP-V/GFA"/>
</dbReference>
<evidence type="ECO:0000259" key="5">
    <source>
        <dbReference type="PROSITE" id="PS51891"/>
    </source>
</evidence>
<evidence type="ECO:0000313" key="7">
    <source>
        <dbReference type="Proteomes" id="UP000199495"/>
    </source>
</evidence>
<dbReference type="PROSITE" id="PS51891">
    <property type="entry name" value="CENP_V_GFA"/>
    <property type="match status" value="1"/>
</dbReference>
<dbReference type="STRING" id="440168.SAMN04487974_10280"/>
<organism evidence="6 7">
    <name type="scientific">Pelagibacterium luteolum</name>
    <dbReference type="NCBI Taxonomy" id="440168"/>
    <lineage>
        <taxon>Bacteria</taxon>
        <taxon>Pseudomonadati</taxon>
        <taxon>Pseudomonadota</taxon>
        <taxon>Alphaproteobacteria</taxon>
        <taxon>Hyphomicrobiales</taxon>
        <taxon>Devosiaceae</taxon>
        <taxon>Pelagibacterium</taxon>
    </lineage>
</organism>
<dbReference type="GO" id="GO:0046872">
    <property type="term" value="F:metal ion binding"/>
    <property type="evidence" value="ECO:0007669"/>
    <property type="project" value="UniProtKB-KW"/>
</dbReference>
<accession>A0A1G7TGW8</accession>
<keyword evidence="3" id="KW-0862">Zinc</keyword>
<reference evidence="6 7" key="1">
    <citation type="submission" date="2016-10" db="EMBL/GenBank/DDBJ databases">
        <authorList>
            <person name="de Groot N.N."/>
        </authorList>
    </citation>
    <scope>NUCLEOTIDE SEQUENCE [LARGE SCALE GENOMIC DNA]</scope>
    <source>
        <strain evidence="6 7">CGMCC 1.10267</strain>
    </source>
</reference>
<keyword evidence="2" id="KW-0479">Metal-binding</keyword>
<comment type="similarity">
    <text evidence="1">Belongs to the Gfa family.</text>
</comment>
<evidence type="ECO:0000256" key="4">
    <source>
        <dbReference type="ARBA" id="ARBA00023239"/>
    </source>
</evidence>
<dbReference type="Gene3D" id="3.90.1590.10">
    <property type="entry name" value="glutathione-dependent formaldehyde- activating enzyme (gfa)"/>
    <property type="match status" value="1"/>
</dbReference>
<dbReference type="EMBL" id="FNCS01000002">
    <property type="protein sequence ID" value="SDG33780.1"/>
    <property type="molecule type" value="Genomic_DNA"/>
</dbReference>
<dbReference type="Pfam" id="PF04828">
    <property type="entry name" value="GFA"/>
    <property type="match status" value="1"/>
</dbReference>
<dbReference type="RefSeq" id="WP_244504943.1">
    <property type="nucleotide sequence ID" value="NZ_FNCS01000002.1"/>
</dbReference>
<protein>
    <submittedName>
        <fullName evidence="6">Uncharacterized conserved protein</fullName>
    </submittedName>
</protein>
<keyword evidence="7" id="KW-1185">Reference proteome</keyword>
<evidence type="ECO:0000256" key="1">
    <source>
        <dbReference type="ARBA" id="ARBA00005495"/>
    </source>
</evidence>
<feature type="domain" description="CENP-V/GFA" evidence="5">
    <location>
        <begin position="8"/>
        <end position="115"/>
    </location>
</feature>